<keyword evidence="2" id="KW-0378">Hydrolase</keyword>
<dbReference type="Gene3D" id="3.30.70.1230">
    <property type="entry name" value="Nucleotide cyclase"/>
    <property type="match status" value="1"/>
</dbReference>
<reference evidence="3 4" key="1">
    <citation type="submission" date="2017-10" db="EMBL/GenBank/DDBJ databases">
        <title>The new phylogeny of genus Mycobacterium.</title>
        <authorList>
            <person name="Tortoli E."/>
            <person name="Trovato A."/>
            <person name="Cirillo D.M."/>
        </authorList>
    </citation>
    <scope>NUCLEOTIDE SEQUENCE [LARGE SCALE GENOMIC DNA]</scope>
    <source>
        <strain evidence="3 4">CCUG37673</strain>
    </source>
</reference>
<dbReference type="RefSeq" id="WP_097943534.1">
    <property type="nucleotide sequence ID" value="NZ_BLKS01000001.1"/>
</dbReference>
<accession>A0A2A7MQR1</accession>
<dbReference type="InterPro" id="IPR029058">
    <property type="entry name" value="AB_hydrolase_fold"/>
</dbReference>
<dbReference type="Proteomes" id="UP000220914">
    <property type="component" value="Unassembled WGS sequence"/>
</dbReference>
<evidence type="ECO:0000313" key="3">
    <source>
        <dbReference type="EMBL" id="PEG34036.1"/>
    </source>
</evidence>
<keyword evidence="4" id="KW-1185">Reference proteome</keyword>
<evidence type="ECO:0000313" key="4">
    <source>
        <dbReference type="Proteomes" id="UP000220914"/>
    </source>
</evidence>
<dbReference type="InterPro" id="IPR001054">
    <property type="entry name" value="A/G_cyclase"/>
</dbReference>
<dbReference type="Pfam" id="PF00561">
    <property type="entry name" value="Abhydrolase_1"/>
    <property type="match status" value="1"/>
</dbReference>
<organism evidence="3 4">
    <name type="scientific">Mycolicibacterium agri</name>
    <name type="common">Mycobacterium agri</name>
    <dbReference type="NCBI Taxonomy" id="36811"/>
    <lineage>
        <taxon>Bacteria</taxon>
        <taxon>Bacillati</taxon>
        <taxon>Actinomycetota</taxon>
        <taxon>Actinomycetes</taxon>
        <taxon>Mycobacteriales</taxon>
        <taxon>Mycobacteriaceae</taxon>
        <taxon>Mycolicibacterium</taxon>
    </lineage>
</organism>
<feature type="domain" description="Guanylate cyclase" evidence="1">
    <location>
        <begin position="290"/>
        <end position="397"/>
    </location>
</feature>
<dbReference type="EMBL" id="BLKS01000001">
    <property type="protein sequence ID" value="GFG48987.1"/>
    <property type="molecule type" value="Genomic_DNA"/>
</dbReference>
<evidence type="ECO:0000313" key="5">
    <source>
        <dbReference type="Proteomes" id="UP000465302"/>
    </source>
</evidence>
<dbReference type="SUPFAM" id="SSF53474">
    <property type="entry name" value="alpha/beta-Hydrolases"/>
    <property type="match status" value="1"/>
</dbReference>
<dbReference type="PROSITE" id="PS50125">
    <property type="entry name" value="GUANYLATE_CYCLASE_2"/>
    <property type="match status" value="1"/>
</dbReference>
<dbReference type="GO" id="GO:0004016">
    <property type="term" value="F:adenylate cyclase activity"/>
    <property type="evidence" value="ECO:0007669"/>
    <property type="project" value="UniProtKB-ARBA"/>
</dbReference>
<dbReference type="AlphaFoldDB" id="A0A2A7MQR1"/>
<dbReference type="Pfam" id="PF00211">
    <property type="entry name" value="Guanylate_cyc"/>
    <property type="match status" value="1"/>
</dbReference>
<comment type="caution">
    <text evidence="3">The sequence shown here is derived from an EMBL/GenBank/DDBJ whole genome shotgun (WGS) entry which is preliminary data.</text>
</comment>
<dbReference type="PANTHER" id="PTHR43433">
    <property type="entry name" value="HYDROLASE, ALPHA/BETA FOLD FAMILY PROTEIN"/>
    <property type="match status" value="1"/>
</dbReference>
<dbReference type="Gene3D" id="3.40.50.1820">
    <property type="entry name" value="alpha/beta hydrolase"/>
    <property type="match status" value="1"/>
</dbReference>
<dbReference type="CDD" id="cd07302">
    <property type="entry name" value="CHD"/>
    <property type="match status" value="1"/>
</dbReference>
<dbReference type="InterPro" id="IPR029787">
    <property type="entry name" value="Nucleotide_cyclase"/>
</dbReference>
<dbReference type="OrthoDB" id="27092at2"/>
<dbReference type="GO" id="GO:0016787">
    <property type="term" value="F:hydrolase activity"/>
    <property type="evidence" value="ECO:0007669"/>
    <property type="project" value="UniProtKB-KW"/>
</dbReference>
<sequence>MVRIPDTLYATGPTGKIAYQVIGDGPIDLVIVPGWFSHIDKLWEYAEWRSFIEAFASFARVVVYDKSGTGLSDPVDGVPTVENRADDLRAVMDAAGCGRTALFGFSEGGLVSTLFAASFPDRVSALVLYGTAAGGHIGDLDVAAVTRASELVAMLRSTVDHWGEGLTLDWAVPSQKDNVEARRRMGALERAAMSPKMALITWQAVVRQLDMADIYANVRVPTLVLHRTHDAIPVELGRALAGRISGARFVELDGIDHVPWFGDYKSVTGEVEEFLTGQRHEHPPDRVLATVLFTDIVDSTHYAAELGDHGWRELLQRHDDLAQAEIASFRGTFLKHTGDGLLATFDGPTRAVLCATKLAQRMPQVGLNIRGGLHTGECIRRGDDIGGIAVHIAARIAAKAGAREVLVSNTVKDLVYGSGITFEERGAHVLKGVPGEWQLHAPTGYHDPMQDALASAGAW</sequence>
<dbReference type="SMART" id="SM00044">
    <property type="entry name" value="CYCc"/>
    <property type="match status" value="1"/>
</dbReference>
<reference evidence="2" key="3">
    <citation type="submission" date="2020-02" db="EMBL/GenBank/DDBJ databases">
        <authorList>
            <person name="Matsumoto Y."/>
            <person name="Motooka D."/>
            <person name="Nakamura S."/>
        </authorList>
    </citation>
    <scope>NUCLEOTIDE SEQUENCE</scope>
    <source>
        <strain evidence="2">JCM 6377</strain>
    </source>
</reference>
<proteinExistence type="predicted"/>
<dbReference type="GO" id="GO:0009190">
    <property type="term" value="P:cyclic nucleotide biosynthetic process"/>
    <property type="evidence" value="ECO:0007669"/>
    <property type="project" value="InterPro"/>
</dbReference>
<dbReference type="Proteomes" id="UP000465302">
    <property type="component" value="Unassembled WGS sequence"/>
</dbReference>
<dbReference type="GO" id="GO:0035556">
    <property type="term" value="P:intracellular signal transduction"/>
    <property type="evidence" value="ECO:0007669"/>
    <property type="project" value="InterPro"/>
</dbReference>
<dbReference type="SUPFAM" id="SSF55073">
    <property type="entry name" value="Nucleotide cyclase"/>
    <property type="match status" value="1"/>
</dbReference>
<name>A0A2A7MQR1_MYCAG</name>
<evidence type="ECO:0000259" key="1">
    <source>
        <dbReference type="PROSITE" id="PS50125"/>
    </source>
</evidence>
<protein>
    <submittedName>
        <fullName evidence="3">Adenylate/guanylate cyclase domain-containing protein</fullName>
    </submittedName>
    <submittedName>
        <fullName evidence="2">Hydrolase</fullName>
    </submittedName>
</protein>
<dbReference type="InterPro" id="IPR050471">
    <property type="entry name" value="AB_hydrolase"/>
</dbReference>
<evidence type="ECO:0000313" key="2">
    <source>
        <dbReference type="EMBL" id="GFG48987.1"/>
    </source>
</evidence>
<dbReference type="EMBL" id="PDCP01000080">
    <property type="protein sequence ID" value="PEG34036.1"/>
    <property type="molecule type" value="Genomic_DNA"/>
</dbReference>
<dbReference type="InterPro" id="IPR000073">
    <property type="entry name" value="AB_hydrolase_1"/>
</dbReference>
<dbReference type="PANTHER" id="PTHR43433:SF8">
    <property type="entry name" value="BIFUNCTIONAL LIPASE_ADENYLATE CYCLASE LIPJ"/>
    <property type="match status" value="1"/>
</dbReference>
<gene>
    <name evidence="3" type="ORF">CQY20_27570</name>
    <name evidence="2" type="ORF">MAGR_04280</name>
</gene>
<dbReference type="PRINTS" id="PR00111">
    <property type="entry name" value="ABHYDROLASE"/>
</dbReference>
<reference evidence="2 5" key="2">
    <citation type="journal article" date="2019" name="Emerg. Microbes Infect.">
        <title>Comprehensive subspecies identification of 175 nontuberculous mycobacteria species based on 7547 genomic profiles.</title>
        <authorList>
            <person name="Matsumoto Y."/>
            <person name="Kinjo T."/>
            <person name="Motooka D."/>
            <person name="Nabeya D."/>
            <person name="Jung N."/>
            <person name="Uechi K."/>
            <person name="Horii T."/>
            <person name="Iida T."/>
            <person name="Fujita J."/>
            <person name="Nakamura S."/>
        </authorList>
    </citation>
    <scope>NUCLEOTIDE SEQUENCE [LARGE SCALE GENOMIC DNA]</scope>
    <source>
        <strain evidence="2 5">JCM 6377</strain>
    </source>
</reference>